<keyword evidence="1" id="KW-0732">Signal</keyword>
<name>A0AAF3J5A4_9BILA</name>
<sequence>MYGFAYLLLISVATVLGNRLVEIDCDILSVCGQDLQCGEQLAERLQISDCLATQQQQQLDKRSFYSDKRGPQSIRRILLQRTRI</sequence>
<feature type="chain" id="PRO_5041955800" evidence="1">
    <location>
        <begin position="18"/>
        <end position="84"/>
    </location>
</feature>
<dbReference type="WBParaSite" id="MBELARI_LOCUS17084">
    <property type="protein sequence ID" value="MBELARI_LOCUS17084"/>
    <property type="gene ID" value="MBELARI_LOCUS17084"/>
</dbReference>
<feature type="signal peptide" evidence="1">
    <location>
        <begin position="1"/>
        <end position="17"/>
    </location>
</feature>
<dbReference type="Proteomes" id="UP000887575">
    <property type="component" value="Unassembled WGS sequence"/>
</dbReference>
<keyword evidence="2" id="KW-1185">Reference proteome</keyword>
<evidence type="ECO:0000313" key="2">
    <source>
        <dbReference type="Proteomes" id="UP000887575"/>
    </source>
</evidence>
<proteinExistence type="predicted"/>
<accession>A0AAF3J5A4</accession>
<organism evidence="2 3">
    <name type="scientific">Mesorhabditis belari</name>
    <dbReference type="NCBI Taxonomy" id="2138241"/>
    <lineage>
        <taxon>Eukaryota</taxon>
        <taxon>Metazoa</taxon>
        <taxon>Ecdysozoa</taxon>
        <taxon>Nematoda</taxon>
        <taxon>Chromadorea</taxon>
        <taxon>Rhabditida</taxon>
        <taxon>Rhabditina</taxon>
        <taxon>Rhabditomorpha</taxon>
        <taxon>Rhabditoidea</taxon>
        <taxon>Rhabditidae</taxon>
        <taxon>Mesorhabditinae</taxon>
        <taxon>Mesorhabditis</taxon>
    </lineage>
</organism>
<reference evidence="3" key="1">
    <citation type="submission" date="2024-02" db="UniProtKB">
        <authorList>
            <consortium name="WormBaseParasite"/>
        </authorList>
    </citation>
    <scope>IDENTIFICATION</scope>
</reference>
<dbReference type="AlphaFoldDB" id="A0AAF3J5A4"/>
<evidence type="ECO:0000313" key="3">
    <source>
        <dbReference type="WBParaSite" id="MBELARI_LOCUS17084"/>
    </source>
</evidence>
<evidence type="ECO:0000256" key="1">
    <source>
        <dbReference type="SAM" id="SignalP"/>
    </source>
</evidence>
<protein>
    <submittedName>
        <fullName evidence="3">Secreted protein</fullName>
    </submittedName>
</protein>